<evidence type="ECO:0008006" key="4">
    <source>
        <dbReference type="Google" id="ProtNLM"/>
    </source>
</evidence>
<gene>
    <name evidence="2" type="ORF">QBC33DRAFT_542929</name>
</gene>
<dbReference type="Pfam" id="PF13450">
    <property type="entry name" value="NAD_binding_8"/>
    <property type="match status" value="1"/>
</dbReference>
<sequence>MLSLQILSLLAASSIVTAAKAPQFLFKDVVVVGGGASGSHAALRLREDFGKSVALIEKQAILGGHVDTFVDENTGTKYDYGVQNFIDYGNAKEIFQRLGIQTAAPGRTATTTTYVDFTTGRELNFTAPDITLQMAALDKYRVLAEQWEDILLPGYFDFPEPANIPSDLLLPFGEFVKKHGIEAAVPFVYKTTGLGVGDVSTQLTIYVMQAFGAPMARSLLGLQDSIVPASGRNQDVYDAFADALGDDVLFSSTIIDSKRTDYGVFVVVKNNKTGDITLITARALLVAIEPTAGNTEPLDLDETESAVFSKFDYTRIYAGIVASSSLPVGFSLFNLPAAAEPDNLLAYPSRPFTARFDYLGADKFFRVMVIGDEDSTSCKAMELAQRDYRTLIEAGQAAPGDGNLGWVAFEDHGAMHLRVSADDLKAGFVQDQYALQGRRATWYTGAAFSVQFQTHLWGYNDILLPKLVASLES</sequence>
<evidence type="ECO:0000256" key="1">
    <source>
        <dbReference type="SAM" id="SignalP"/>
    </source>
</evidence>
<dbReference type="Proteomes" id="UP001244011">
    <property type="component" value="Unassembled WGS sequence"/>
</dbReference>
<feature type="chain" id="PRO_5042568419" description="Amine oxidase domain-containing protein" evidence="1">
    <location>
        <begin position="19"/>
        <end position="473"/>
    </location>
</feature>
<evidence type="ECO:0000313" key="3">
    <source>
        <dbReference type="Proteomes" id="UP001244011"/>
    </source>
</evidence>
<accession>A0AAJ0BYT6</accession>
<proteinExistence type="predicted"/>
<feature type="signal peptide" evidence="1">
    <location>
        <begin position="1"/>
        <end position="18"/>
    </location>
</feature>
<name>A0AAJ0BYT6_9PEZI</name>
<dbReference type="Gene3D" id="1.10.405.20">
    <property type="match status" value="1"/>
</dbReference>
<dbReference type="Gene3D" id="3.30.70.1990">
    <property type="match status" value="1"/>
</dbReference>
<dbReference type="EMBL" id="MU839013">
    <property type="protein sequence ID" value="KAK1765933.1"/>
    <property type="molecule type" value="Genomic_DNA"/>
</dbReference>
<dbReference type="SUPFAM" id="SSF51905">
    <property type="entry name" value="FAD/NAD(P)-binding domain"/>
    <property type="match status" value="1"/>
</dbReference>
<dbReference type="RefSeq" id="XP_060282146.1">
    <property type="nucleotide sequence ID" value="XM_060428320.1"/>
</dbReference>
<dbReference type="Gene3D" id="3.50.50.60">
    <property type="entry name" value="FAD/NAD(P)-binding domain"/>
    <property type="match status" value="1"/>
</dbReference>
<dbReference type="GeneID" id="85311507"/>
<reference evidence="2" key="1">
    <citation type="submission" date="2023-06" db="EMBL/GenBank/DDBJ databases">
        <title>Genome-scale phylogeny and comparative genomics of the fungal order Sordariales.</title>
        <authorList>
            <consortium name="Lawrence Berkeley National Laboratory"/>
            <person name="Hensen N."/>
            <person name="Bonometti L."/>
            <person name="Westerberg I."/>
            <person name="Brannstrom I.O."/>
            <person name="Guillou S."/>
            <person name="Cros-Aarteil S."/>
            <person name="Calhoun S."/>
            <person name="Haridas S."/>
            <person name="Kuo A."/>
            <person name="Mondo S."/>
            <person name="Pangilinan J."/>
            <person name="Riley R."/>
            <person name="Labutti K."/>
            <person name="Andreopoulos B."/>
            <person name="Lipzen A."/>
            <person name="Chen C."/>
            <person name="Yanf M."/>
            <person name="Daum C."/>
            <person name="Ng V."/>
            <person name="Clum A."/>
            <person name="Steindorff A."/>
            <person name="Ohm R."/>
            <person name="Martin F."/>
            <person name="Silar P."/>
            <person name="Natvig D."/>
            <person name="Lalanne C."/>
            <person name="Gautier V."/>
            <person name="Ament-Velasquez S.L."/>
            <person name="Kruys A."/>
            <person name="Hutchinson M.I."/>
            <person name="Powell A.J."/>
            <person name="Barry K."/>
            <person name="Miller A.N."/>
            <person name="Grigoriev I.V."/>
            <person name="Debuchy R."/>
            <person name="Gladieux P."/>
            <person name="Thoren M.H."/>
            <person name="Johannesson H."/>
        </authorList>
    </citation>
    <scope>NUCLEOTIDE SEQUENCE</scope>
    <source>
        <strain evidence="2">8032-3</strain>
    </source>
</reference>
<evidence type="ECO:0000313" key="2">
    <source>
        <dbReference type="EMBL" id="KAK1765933.1"/>
    </source>
</evidence>
<dbReference type="AlphaFoldDB" id="A0AAJ0BYT6"/>
<comment type="caution">
    <text evidence="2">The sequence shown here is derived from an EMBL/GenBank/DDBJ whole genome shotgun (WGS) entry which is preliminary data.</text>
</comment>
<organism evidence="2 3">
    <name type="scientific">Phialemonium atrogriseum</name>
    <dbReference type="NCBI Taxonomy" id="1093897"/>
    <lineage>
        <taxon>Eukaryota</taxon>
        <taxon>Fungi</taxon>
        <taxon>Dikarya</taxon>
        <taxon>Ascomycota</taxon>
        <taxon>Pezizomycotina</taxon>
        <taxon>Sordariomycetes</taxon>
        <taxon>Sordariomycetidae</taxon>
        <taxon>Cephalothecales</taxon>
        <taxon>Cephalothecaceae</taxon>
        <taxon>Phialemonium</taxon>
    </lineage>
</organism>
<protein>
    <recommendedName>
        <fullName evidence="4">Amine oxidase domain-containing protein</fullName>
    </recommendedName>
</protein>
<keyword evidence="1" id="KW-0732">Signal</keyword>
<dbReference type="InterPro" id="IPR036188">
    <property type="entry name" value="FAD/NAD-bd_sf"/>
</dbReference>
<keyword evidence="3" id="KW-1185">Reference proteome</keyword>